<sequence length="488" mass="53494">MDRLALPLGTRFGEMEIVRVLAVGGFGIVYLARDHALDRDVAIKEFLPSHLVCRGEGCEVTVRSLTHATTFALALESFVDEAKLLARFSHPAMVKVHSSWKANGTAYMAMPYLRGPTLWELRRSMTQAPTEIWLRSIVDPLLEALQLLHAERIYHRDVAPDNVILTGAGLPVLLDFGAARRLIGDRTQLLTAVVKPHYAPIEQYAEATRLRQGPWTDLYALSALVTFLLEGKPPPASTARSIHDDMHRLAERPFPGLSHGFLSAIDWGLSVRPEDRPQDVATFRRALEGTTAPRASHRAQELVVTAEPPRPLRAPPAAVAGLPSVAPRSTLQHSRPWFRPSLASLSVLLPLAMLWPLSSNENSERVSAAAGSPVVAAAAPTTLRTESPPATVDTPTPASTGPTAEDSRPAVSPPKNADAKLTETAAKPPQSPKRSSRSRVVAAGPTELCADRNFFVRPFCVHRRCEEARFTNRLECRQLREAAETRRF</sequence>
<dbReference type="InterPro" id="IPR000719">
    <property type="entry name" value="Prot_kinase_dom"/>
</dbReference>
<dbReference type="InterPro" id="IPR011009">
    <property type="entry name" value="Kinase-like_dom_sf"/>
</dbReference>
<dbReference type="EMBL" id="CP000555">
    <property type="protein sequence ID" value="ABM94455.1"/>
    <property type="molecule type" value="Genomic_DNA"/>
</dbReference>
<evidence type="ECO:0000313" key="8">
    <source>
        <dbReference type="Proteomes" id="UP000000366"/>
    </source>
</evidence>
<feature type="region of interest" description="Disordered" evidence="5">
    <location>
        <begin position="379"/>
        <end position="440"/>
    </location>
</feature>
<evidence type="ECO:0000256" key="1">
    <source>
        <dbReference type="ARBA" id="ARBA00022679"/>
    </source>
</evidence>
<dbReference type="Proteomes" id="UP000000366">
    <property type="component" value="Chromosome"/>
</dbReference>
<dbReference type="Gene3D" id="3.30.200.20">
    <property type="entry name" value="Phosphorylase Kinase, domain 1"/>
    <property type="match status" value="1"/>
</dbReference>
<evidence type="ECO:0000256" key="4">
    <source>
        <dbReference type="ARBA" id="ARBA00022840"/>
    </source>
</evidence>
<dbReference type="eggNOG" id="COG0515">
    <property type="taxonomic scope" value="Bacteria"/>
</dbReference>
<dbReference type="GO" id="GO:0005524">
    <property type="term" value="F:ATP binding"/>
    <property type="evidence" value="ECO:0007669"/>
    <property type="project" value="UniProtKB-KW"/>
</dbReference>
<keyword evidence="3" id="KW-0418">Kinase</keyword>
<keyword evidence="8" id="KW-1185">Reference proteome</keyword>
<keyword evidence="4" id="KW-0067">ATP-binding</keyword>
<organism evidence="7 8">
    <name type="scientific">Methylibium petroleiphilum (strain ATCC BAA-1232 / LMG 22953 / PM1)</name>
    <dbReference type="NCBI Taxonomy" id="420662"/>
    <lineage>
        <taxon>Bacteria</taxon>
        <taxon>Pseudomonadati</taxon>
        <taxon>Pseudomonadota</taxon>
        <taxon>Betaproteobacteria</taxon>
        <taxon>Burkholderiales</taxon>
        <taxon>Sphaerotilaceae</taxon>
        <taxon>Methylibium</taxon>
    </lineage>
</organism>
<dbReference type="CDD" id="cd14014">
    <property type="entry name" value="STKc_PknB_like"/>
    <property type="match status" value="1"/>
</dbReference>
<dbReference type="GO" id="GO:0004713">
    <property type="term" value="F:protein tyrosine kinase activity"/>
    <property type="evidence" value="ECO:0007669"/>
    <property type="project" value="InterPro"/>
</dbReference>
<evidence type="ECO:0000313" key="7">
    <source>
        <dbReference type="EMBL" id="ABM94455.1"/>
    </source>
</evidence>
<dbReference type="PANTHER" id="PTHR43289:SF34">
    <property type="entry name" value="SERINE_THREONINE-PROTEIN KINASE YBDM-RELATED"/>
    <property type="match status" value="1"/>
</dbReference>
<dbReference type="RefSeq" id="WP_011829092.1">
    <property type="nucleotide sequence ID" value="NC_008825.1"/>
</dbReference>
<keyword evidence="2" id="KW-0547">Nucleotide-binding</keyword>
<dbReference type="AlphaFoldDB" id="A2SFW6"/>
<accession>A2SFW6</accession>
<dbReference type="Pfam" id="PF00069">
    <property type="entry name" value="Pkinase"/>
    <property type="match status" value="1"/>
</dbReference>
<dbReference type="SUPFAM" id="SSF56112">
    <property type="entry name" value="Protein kinase-like (PK-like)"/>
    <property type="match status" value="1"/>
</dbReference>
<dbReference type="KEGG" id="mpt:Mpe_A1493"/>
<dbReference type="InterPro" id="IPR020635">
    <property type="entry name" value="Tyr_kinase_cat_dom"/>
</dbReference>
<dbReference type="PROSITE" id="PS50011">
    <property type="entry name" value="PROTEIN_KINASE_DOM"/>
    <property type="match status" value="1"/>
</dbReference>
<evidence type="ECO:0000259" key="6">
    <source>
        <dbReference type="PROSITE" id="PS50011"/>
    </source>
</evidence>
<dbReference type="InterPro" id="IPR008266">
    <property type="entry name" value="Tyr_kinase_AS"/>
</dbReference>
<feature type="domain" description="Protein kinase" evidence="6">
    <location>
        <begin position="15"/>
        <end position="288"/>
    </location>
</feature>
<name>A2SFW6_METPP</name>
<dbReference type="STRING" id="420662.Mpe_A1493"/>
<evidence type="ECO:0000256" key="3">
    <source>
        <dbReference type="ARBA" id="ARBA00022777"/>
    </source>
</evidence>
<gene>
    <name evidence="7" type="ordered locus">Mpe_A1493</name>
</gene>
<protein>
    <recommendedName>
        <fullName evidence="6">Protein kinase domain-containing protein</fullName>
    </recommendedName>
</protein>
<evidence type="ECO:0000256" key="2">
    <source>
        <dbReference type="ARBA" id="ARBA00022741"/>
    </source>
</evidence>
<dbReference type="Gene3D" id="1.10.510.10">
    <property type="entry name" value="Transferase(Phosphotransferase) domain 1"/>
    <property type="match status" value="1"/>
</dbReference>
<dbReference type="SMART" id="SM00219">
    <property type="entry name" value="TyrKc"/>
    <property type="match status" value="1"/>
</dbReference>
<feature type="compositionally biased region" description="Polar residues" evidence="5">
    <location>
        <begin position="393"/>
        <end position="402"/>
    </location>
</feature>
<dbReference type="GO" id="GO:0004674">
    <property type="term" value="F:protein serine/threonine kinase activity"/>
    <property type="evidence" value="ECO:0007669"/>
    <property type="project" value="TreeGrafter"/>
</dbReference>
<evidence type="ECO:0000256" key="5">
    <source>
        <dbReference type="SAM" id="MobiDB-lite"/>
    </source>
</evidence>
<dbReference type="HOGENOM" id="CLU_572046_0_0_4"/>
<dbReference type="PROSITE" id="PS00109">
    <property type="entry name" value="PROTEIN_KINASE_TYR"/>
    <property type="match status" value="1"/>
</dbReference>
<keyword evidence="1 7" id="KW-0808">Transferase</keyword>
<proteinExistence type="predicted"/>
<dbReference type="PANTHER" id="PTHR43289">
    <property type="entry name" value="MITOGEN-ACTIVATED PROTEIN KINASE KINASE KINASE 20-RELATED"/>
    <property type="match status" value="1"/>
</dbReference>
<reference evidence="7 8" key="1">
    <citation type="journal article" date="2007" name="J. Bacteriol.">
        <title>Whole-genome analysis of the methyl tert-butyl ether-degrading beta-proteobacterium Methylibium petroleiphilum PM1.</title>
        <authorList>
            <person name="Kane S.R."/>
            <person name="Chakicherla A.Y."/>
            <person name="Chain P.S.G."/>
            <person name="Schmidt R."/>
            <person name="Shin M.W."/>
            <person name="Legler T.C."/>
            <person name="Scow K.M."/>
            <person name="Larimer F.W."/>
            <person name="Lucas S.M."/>
            <person name="Richardson P.M."/>
            <person name="Hristova K.R."/>
        </authorList>
    </citation>
    <scope>NUCLEOTIDE SEQUENCE [LARGE SCALE GENOMIC DNA]</scope>
    <source>
        <strain evidence="8">ATCC BAA-1232 / LMG 22953 / PM1</strain>
    </source>
</reference>